<dbReference type="Pfam" id="PF09388">
    <property type="entry name" value="SpoOE-like"/>
    <property type="match status" value="1"/>
</dbReference>
<accession>A0ABS4S649</accession>
<proteinExistence type="predicted"/>
<keyword evidence="2" id="KW-1185">Reference proteome</keyword>
<sequence>MCTSEKLLEHIEVLRNKMMTVAIEKGFTSKESIKLSQELDRMLNRYSRKKNVTEK</sequence>
<dbReference type="SUPFAM" id="SSF140500">
    <property type="entry name" value="BAS1536-like"/>
    <property type="match status" value="1"/>
</dbReference>
<gene>
    <name evidence="1" type="ORF">J2Z81_000887</name>
</gene>
<reference evidence="1 2" key="1">
    <citation type="submission" date="2021-03" db="EMBL/GenBank/DDBJ databases">
        <title>Genomic Encyclopedia of Type Strains, Phase IV (KMG-IV): sequencing the most valuable type-strain genomes for metagenomic binning, comparative biology and taxonomic classification.</title>
        <authorList>
            <person name="Goeker M."/>
        </authorList>
    </citation>
    <scope>NUCLEOTIDE SEQUENCE [LARGE SCALE GENOMIC DNA]</scope>
    <source>
        <strain evidence="1 2">DSM 25790</strain>
    </source>
</reference>
<protein>
    <submittedName>
        <fullName evidence="1">Stage 0 sporulation regulatory protein</fullName>
    </submittedName>
</protein>
<dbReference type="Proteomes" id="UP001519294">
    <property type="component" value="Unassembled WGS sequence"/>
</dbReference>
<dbReference type="InterPro" id="IPR018540">
    <property type="entry name" value="Spo0E-like"/>
</dbReference>
<dbReference type="Gene3D" id="4.10.280.10">
    <property type="entry name" value="Helix-loop-helix DNA-binding domain"/>
    <property type="match status" value="1"/>
</dbReference>
<comment type="caution">
    <text evidence="1">The sequence shown here is derived from an EMBL/GenBank/DDBJ whole genome shotgun (WGS) entry which is preliminary data.</text>
</comment>
<dbReference type="RefSeq" id="WP_084179102.1">
    <property type="nucleotide sequence ID" value="NZ_JAGIKX010000004.1"/>
</dbReference>
<dbReference type="EMBL" id="JAGIKX010000004">
    <property type="protein sequence ID" value="MBP2256943.1"/>
    <property type="molecule type" value="Genomic_DNA"/>
</dbReference>
<dbReference type="InterPro" id="IPR036638">
    <property type="entry name" value="HLH_DNA-bd_sf"/>
</dbReference>
<evidence type="ECO:0000313" key="1">
    <source>
        <dbReference type="EMBL" id="MBP2256943.1"/>
    </source>
</evidence>
<name>A0ABS4S649_9BACI</name>
<evidence type="ECO:0000313" key="2">
    <source>
        <dbReference type="Proteomes" id="UP001519294"/>
    </source>
</evidence>
<organism evidence="1 2">
    <name type="scientific">Virgibacillus alimentarius</name>
    <dbReference type="NCBI Taxonomy" id="698769"/>
    <lineage>
        <taxon>Bacteria</taxon>
        <taxon>Bacillati</taxon>
        <taxon>Bacillota</taxon>
        <taxon>Bacilli</taxon>
        <taxon>Bacillales</taxon>
        <taxon>Bacillaceae</taxon>
        <taxon>Virgibacillus</taxon>
    </lineage>
</organism>
<dbReference type="InterPro" id="IPR037208">
    <property type="entry name" value="Spo0E-like_sf"/>
</dbReference>